<keyword evidence="1" id="KW-0433">Leucine-rich repeat</keyword>
<dbReference type="GO" id="GO:0003677">
    <property type="term" value="F:DNA binding"/>
    <property type="evidence" value="ECO:0007669"/>
    <property type="project" value="UniProtKB-KW"/>
</dbReference>
<accession>A0A6A4N7E8</accession>
<dbReference type="Pfam" id="PF00931">
    <property type="entry name" value="NB-ARC"/>
    <property type="match status" value="1"/>
</dbReference>
<feature type="domain" description="Disease resistance protein Roq1-like winged-helix" evidence="4">
    <location>
        <begin position="253"/>
        <end position="326"/>
    </location>
</feature>
<keyword evidence="6" id="KW-1185">Reference proteome</keyword>
<sequence length="369" mass="42107">MYQSELTDLVGIEERIADIESLLFLTSTIDVRVIGIWGMGGIGKTTIAAAVFNRLCFEYEGCCFMANIREESEKHGTISLKNKILSILLKENDLYISTPNGVPPYVKRRLLRIKVLVVLDDINDSEQLENLVGELDWFGPGSRIIVTTRDKQVLGKRVDSIYEAKALNFDEAVKLFILNAFKQISCLDMEWIELSRKVIQYANGNPLALKVLGSFLYGKTKIEWESQLQKLKKMPHAKIQNVLRLTFDKLDREEKNIFLYVACFLKGYESHRIIVLLDACGFSTIIGLRVLQDKALIVEAKGSGRSIVSMHDLIQEMGWEIVREESIDDPGKRSRLWDPSDIHQVLKNNTVRLLTHIVQNQISFTKFII</sequence>
<dbReference type="Gene3D" id="1.10.8.430">
    <property type="entry name" value="Helical domain of apoptotic protease-activating factors"/>
    <property type="match status" value="1"/>
</dbReference>
<reference evidence="6" key="1">
    <citation type="journal article" date="2020" name="Nat. Commun.">
        <title>Genome sequence of the cluster root forming white lupin.</title>
        <authorList>
            <person name="Hufnagel B."/>
            <person name="Marques A."/>
            <person name="Soriano A."/>
            <person name="Marques L."/>
            <person name="Divol F."/>
            <person name="Doumas P."/>
            <person name="Sallet E."/>
            <person name="Mancinotti D."/>
            <person name="Carrere S."/>
            <person name="Marande W."/>
            <person name="Arribat S."/>
            <person name="Keller J."/>
            <person name="Huneau C."/>
            <person name="Blein T."/>
            <person name="Aime D."/>
            <person name="Laguerre M."/>
            <person name="Taylor J."/>
            <person name="Schubert V."/>
            <person name="Nelson M."/>
            <person name="Geu-Flores F."/>
            <person name="Crespi M."/>
            <person name="Gallardo-Guerrero K."/>
            <person name="Delaux P.-M."/>
            <person name="Salse J."/>
            <person name="Berges H."/>
            <person name="Guyot R."/>
            <person name="Gouzy J."/>
            <person name="Peret B."/>
        </authorList>
    </citation>
    <scope>NUCLEOTIDE SEQUENCE [LARGE SCALE GENOMIC DNA]</scope>
    <source>
        <strain evidence="6">cv. Amiga</strain>
    </source>
</reference>
<dbReference type="Pfam" id="PF23282">
    <property type="entry name" value="WHD_ROQ1"/>
    <property type="match status" value="1"/>
</dbReference>
<dbReference type="Gene3D" id="3.40.50.300">
    <property type="entry name" value="P-loop containing nucleotide triphosphate hydrolases"/>
    <property type="match status" value="1"/>
</dbReference>
<protein>
    <submittedName>
        <fullName evidence="5">Putative winged helix-turn-helix DNA-binding domain-containing protein</fullName>
    </submittedName>
</protein>
<dbReference type="InterPro" id="IPR036390">
    <property type="entry name" value="WH_DNA-bd_sf"/>
</dbReference>
<proteinExistence type="predicted"/>
<dbReference type="InterPro" id="IPR042197">
    <property type="entry name" value="Apaf_helical"/>
</dbReference>
<dbReference type="InterPro" id="IPR044974">
    <property type="entry name" value="Disease_R_plants"/>
</dbReference>
<organism evidence="5 6">
    <name type="scientific">Lupinus albus</name>
    <name type="common">White lupine</name>
    <name type="synonym">Lupinus termis</name>
    <dbReference type="NCBI Taxonomy" id="3870"/>
    <lineage>
        <taxon>Eukaryota</taxon>
        <taxon>Viridiplantae</taxon>
        <taxon>Streptophyta</taxon>
        <taxon>Embryophyta</taxon>
        <taxon>Tracheophyta</taxon>
        <taxon>Spermatophyta</taxon>
        <taxon>Magnoliopsida</taxon>
        <taxon>eudicotyledons</taxon>
        <taxon>Gunneridae</taxon>
        <taxon>Pentapetalae</taxon>
        <taxon>rosids</taxon>
        <taxon>fabids</taxon>
        <taxon>Fabales</taxon>
        <taxon>Fabaceae</taxon>
        <taxon>Papilionoideae</taxon>
        <taxon>50 kb inversion clade</taxon>
        <taxon>genistoids sensu lato</taxon>
        <taxon>core genistoids</taxon>
        <taxon>Genisteae</taxon>
        <taxon>Lupinus</taxon>
    </lineage>
</organism>
<dbReference type="InterPro" id="IPR027417">
    <property type="entry name" value="P-loop_NTPase"/>
</dbReference>
<dbReference type="PRINTS" id="PR00364">
    <property type="entry name" value="DISEASERSIST"/>
</dbReference>
<dbReference type="InterPro" id="IPR002182">
    <property type="entry name" value="NB-ARC"/>
</dbReference>
<keyword evidence="5" id="KW-0238">DNA-binding</keyword>
<evidence type="ECO:0000259" key="4">
    <source>
        <dbReference type="Pfam" id="PF23282"/>
    </source>
</evidence>
<evidence type="ECO:0000313" key="6">
    <source>
        <dbReference type="Proteomes" id="UP000447434"/>
    </source>
</evidence>
<dbReference type="InterPro" id="IPR058192">
    <property type="entry name" value="WHD_ROQ1-like"/>
</dbReference>
<dbReference type="PANTHER" id="PTHR11017">
    <property type="entry name" value="LEUCINE-RICH REPEAT-CONTAINING PROTEIN"/>
    <property type="match status" value="1"/>
</dbReference>
<evidence type="ECO:0000256" key="1">
    <source>
        <dbReference type="ARBA" id="ARBA00022614"/>
    </source>
</evidence>
<evidence type="ECO:0000259" key="3">
    <source>
        <dbReference type="Pfam" id="PF00931"/>
    </source>
</evidence>
<gene>
    <name evidence="5" type="ORF">Lalb_Chr22g0351831</name>
</gene>
<dbReference type="GO" id="GO:0043531">
    <property type="term" value="F:ADP binding"/>
    <property type="evidence" value="ECO:0007669"/>
    <property type="project" value="InterPro"/>
</dbReference>
<evidence type="ECO:0000313" key="5">
    <source>
        <dbReference type="EMBL" id="KAE9588103.1"/>
    </source>
</evidence>
<dbReference type="OrthoDB" id="1435635at2759"/>
<feature type="domain" description="NB-ARC" evidence="3">
    <location>
        <begin position="25"/>
        <end position="183"/>
    </location>
</feature>
<dbReference type="Proteomes" id="UP000447434">
    <property type="component" value="Chromosome 22"/>
</dbReference>
<dbReference type="SUPFAM" id="SSF46785">
    <property type="entry name" value="Winged helix' DNA-binding domain"/>
    <property type="match status" value="1"/>
</dbReference>
<dbReference type="PANTHER" id="PTHR11017:SF479">
    <property type="entry name" value="DISEASE RESISTANCE PROTEIN (TIR-NBS-LRR CLASS) FAMILY"/>
    <property type="match status" value="1"/>
</dbReference>
<keyword evidence="2" id="KW-0677">Repeat</keyword>
<dbReference type="SUPFAM" id="SSF52540">
    <property type="entry name" value="P-loop containing nucleoside triphosphate hydrolases"/>
    <property type="match status" value="1"/>
</dbReference>
<dbReference type="GO" id="GO:0006952">
    <property type="term" value="P:defense response"/>
    <property type="evidence" value="ECO:0007669"/>
    <property type="project" value="InterPro"/>
</dbReference>
<dbReference type="EMBL" id="WOCE01000022">
    <property type="protein sequence ID" value="KAE9588103.1"/>
    <property type="molecule type" value="Genomic_DNA"/>
</dbReference>
<comment type="caution">
    <text evidence="5">The sequence shown here is derived from an EMBL/GenBank/DDBJ whole genome shotgun (WGS) entry which is preliminary data.</text>
</comment>
<dbReference type="AlphaFoldDB" id="A0A6A4N7E8"/>
<evidence type="ECO:0000256" key="2">
    <source>
        <dbReference type="ARBA" id="ARBA00022737"/>
    </source>
</evidence>
<name>A0A6A4N7E8_LUPAL</name>